<comment type="caution">
    <text evidence="3">The sequence shown here is derived from an EMBL/GenBank/DDBJ whole genome shotgun (WGS) entry which is preliminary data.</text>
</comment>
<dbReference type="InterPro" id="IPR009506">
    <property type="entry name" value="YjiS-like"/>
</dbReference>
<feature type="region of interest" description="Disordered" evidence="1">
    <location>
        <begin position="15"/>
        <end position="38"/>
    </location>
</feature>
<organism evidence="3 6">
    <name type="scientific">Aliirhizobium cellulosilyticum</name>
    <dbReference type="NCBI Taxonomy" id="393664"/>
    <lineage>
        <taxon>Bacteria</taxon>
        <taxon>Pseudomonadati</taxon>
        <taxon>Pseudomonadota</taxon>
        <taxon>Alphaproteobacteria</taxon>
        <taxon>Hyphomicrobiales</taxon>
        <taxon>Rhizobiaceae</taxon>
        <taxon>Aliirhizobium</taxon>
    </lineage>
</organism>
<accession>A0A7W6S598</accession>
<feature type="domain" description="YjiS-like" evidence="2">
    <location>
        <begin position="49"/>
        <end position="81"/>
    </location>
</feature>
<dbReference type="RefSeq" id="WP_148145836.1">
    <property type="nucleotide sequence ID" value="NZ_JACIGW010000001.1"/>
</dbReference>
<evidence type="ECO:0000313" key="5">
    <source>
        <dbReference type="EMBL" id="MBB4445406.1"/>
    </source>
</evidence>
<dbReference type="EMBL" id="JACIGY010000001">
    <property type="protein sequence ID" value="MBB4410718.1"/>
    <property type="molecule type" value="Genomic_DNA"/>
</dbReference>
<dbReference type="EMBL" id="JACIHM010000001">
    <property type="protein sequence ID" value="MBB4445406.1"/>
    <property type="molecule type" value="Genomic_DNA"/>
</dbReference>
<name>A0A7W6S598_9HYPH</name>
<evidence type="ECO:0000313" key="6">
    <source>
        <dbReference type="Proteomes" id="UP000520770"/>
    </source>
</evidence>
<dbReference type="Pfam" id="PF06568">
    <property type="entry name" value="YjiS-like"/>
    <property type="match status" value="1"/>
</dbReference>
<sequence>MKNENRAAFGRAPEPIDYAFDLPPDADGNTSVSSESAKKKTLFTNPIGRITAWLNRRRTAFALMDLNDEQLKDIGLSRCQAWGGYSRYRRSSAHDLEKRCL</sequence>
<evidence type="ECO:0000313" key="8">
    <source>
        <dbReference type="Proteomes" id="UP000576087"/>
    </source>
</evidence>
<protein>
    <submittedName>
        <fullName evidence="3">Uncharacterized protein YjiS (DUF1127 family)</fullName>
    </submittedName>
</protein>
<dbReference type="AlphaFoldDB" id="A0A7W6S598"/>
<evidence type="ECO:0000256" key="1">
    <source>
        <dbReference type="SAM" id="MobiDB-lite"/>
    </source>
</evidence>
<reference evidence="6 7" key="1">
    <citation type="submission" date="2020-08" db="EMBL/GenBank/DDBJ databases">
        <title>Genomic Encyclopedia of Type Strains, Phase IV (KMG-V): Genome sequencing to study the core and pangenomes of soil and plant-associated prokaryotes.</title>
        <authorList>
            <person name="Whitman W."/>
        </authorList>
    </citation>
    <scope>NUCLEOTIDE SEQUENCE [LARGE SCALE GENOMIC DNA]</scope>
    <source>
        <strain evidence="4 7">SEMIA 444</strain>
        <strain evidence="3 6">SEMIA 448</strain>
        <strain evidence="5 8">SEMIA 452</strain>
    </source>
</reference>
<evidence type="ECO:0000313" key="7">
    <source>
        <dbReference type="Proteomes" id="UP000524535"/>
    </source>
</evidence>
<proteinExistence type="predicted"/>
<dbReference type="Proteomes" id="UP000520770">
    <property type="component" value="Unassembled WGS sequence"/>
</dbReference>
<dbReference type="EMBL" id="JACIGW010000001">
    <property type="protein sequence ID" value="MBB4346888.1"/>
    <property type="molecule type" value="Genomic_DNA"/>
</dbReference>
<dbReference type="Proteomes" id="UP000576087">
    <property type="component" value="Unassembled WGS sequence"/>
</dbReference>
<evidence type="ECO:0000313" key="4">
    <source>
        <dbReference type="EMBL" id="MBB4410718.1"/>
    </source>
</evidence>
<evidence type="ECO:0000313" key="3">
    <source>
        <dbReference type="EMBL" id="MBB4346888.1"/>
    </source>
</evidence>
<gene>
    <name evidence="4" type="ORF">GGE31_001189</name>
    <name evidence="3" type="ORF">GGE33_000596</name>
    <name evidence="5" type="ORF">GGE35_001188</name>
</gene>
<keyword evidence="7" id="KW-1185">Reference proteome</keyword>
<evidence type="ECO:0000259" key="2">
    <source>
        <dbReference type="Pfam" id="PF06568"/>
    </source>
</evidence>
<dbReference type="Proteomes" id="UP000524535">
    <property type="component" value="Unassembled WGS sequence"/>
</dbReference>